<dbReference type="PANTHER" id="PTHR21404">
    <property type="entry name" value="HEN1"/>
    <property type="match status" value="1"/>
</dbReference>
<feature type="region of interest" description="Disordered" evidence="14">
    <location>
        <begin position="572"/>
        <end position="600"/>
    </location>
</feature>
<dbReference type="InterPro" id="IPR025714">
    <property type="entry name" value="Methyltranfer_dom"/>
</dbReference>
<feature type="compositionally biased region" description="Basic and acidic residues" evidence="14">
    <location>
        <begin position="535"/>
        <end position="549"/>
    </location>
</feature>
<proteinExistence type="inferred from homology"/>
<gene>
    <name evidence="17" type="primary">LOC104718246</name>
</gene>
<evidence type="ECO:0000256" key="2">
    <source>
        <dbReference type="ARBA" id="ARBA00009026"/>
    </source>
</evidence>
<dbReference type="Pfam" id="PF24995">
    <property type="entry name" value="DSRM_2"/>
    <property type="match status" value="1"/>
</dbReference>
<keyword evidence="10" id="KW-0943">RNA-mediated gene silencing</keyword>
<evidence type="ECO:0000256" key="8">
    <source>
        <dbReference type="ARBA" id="ARBA00022842"/>
    </source>
</evidence>
<comment type="catalytic activity">
    <reaction evidence="12">
        <text>small RNA 3'-end nucleotide + S-adenosyl-L-methionine = small RNA 3'-end 2'-O-methylnucleotide + S-adenosyl-L-homocysteine + H(+)</text>
        <dbReference type="Rhea" id="RHEA:37887"/>
        <dbReference type="Rhea" id="RHEA-COMP:10415"/>
        <dbReference type="Rhea" id="RHEA-COMP:10416"/>
        <dbReference type="ChEBI" id="CHEBI:15378"/>
        <dbReference type="ChEBI" id="CHEBI:57856"/>
        <dbReference type="ChEBI" id="CHEBI:59789"/>
        <dbReference type="ChEBI" id="CHEBI:74896"/>
        <dbReference type="ChEBI" id="CHEBI:74898"/>
        <dbReference type="EC" id="2.1.1.386"/>
    </reaction>
</comment>
<evidence type="ECO:0000256" key="14">
    <source>
        <dbReference type="SAM" id="MobiDB-lite"/>
    </source>
</evidence>
<evidence type="ECO:0000256" key="3">
    <source>
        <dbReference type="ARBA" id="ARBA00021330"/>
    </source>
</evidence>
<accession>A0ABM1QIV9</accession>
<dbReference type="Pfam" id="PF13847">
    <property type="entry name" value="Methyltransf_31"/>
    <property type="match status" value="1"/>
</dbReference>
<keyword evidence="6" id="KW-0949">S-adenosyl-L-methionine</keyword>
<evidence type="ECO:0000313" key="16">
    <source>
        <dbReference type="Proteomes" id="UP000694864"/>
    </source>
</evidence>
<dbReference type="InterPro" id="IPR040813">
    <property type="entry name" value="Hen1_Lam_C"/>
</dbReference>
<dbReference type="InterPro" id="IPR029063">
    <property type="entry name" value="SAM-dependent_MTases_sf"/>
</dbReference>
<name>A0ABM1QIV9_CAMSA</name>
<dbReference type="InterPro" id="IPR056755">
    <property type="entry name" value="DSRM_2"/>
</dbReference>
<dbReference type="InterPro" id="IPR046357">
    <property type="entry name" value="PPIase_dom_sf"/>
</dbReference>
<evidence type="ECO:0000256" key="4">
    <source>
        <dbReference type="ARBA" id="ARBA00022603"/>
    </source>
</evidence>
<evidence type="ECO:0000256" key="6">
    <source>
        <dbReference type="ARBA" id="ARBA00022691"/>
    </source>
</evidence>
<dbReference type="InterPro" id="IPR040870">
    <property type="entry name" value="HEN1_dsRBD2"/>
</dbReference>
<dbReference type="Gene3D" id="3.30.160.20">
    <property type="match status" value="1"/>
</dbReference>
<dbReference type="InterPro" id="IPR006630">
    <property type="entry name" value="La_HTH"/>
</dbReference>
<evidence type="ECO:0000256" key="9">
    <source>
        <dbReference type="ARBA" id="ARBA00022884"/>
    </source>
</evidence>
<dbReference type="Gene3D" id="3.40.50.150">
    <property type="entry name" value="Vaccinia Virus protein VP39"/>
    <property type="match status" value="1"/>
</dbReference>
<protein>
    <recommendedName>
        <fullName evidence="3">Small RNA 2'-O-methyltransferase</fullName>
        <ecNumber evidence="11">2.1.1.386</ecNumber>
    </recommendedName>
</protein>
<reference evidence="17" key="2">
    <citation type="submission" date="2025-08" db="UniProtKB">
        <authorList>
            <consortium name="RefSeq"/>
        </authorList>
    </citation>
    <scope>IDENTIFICATION</scope>
    <source>
        <tissue evidence="17">Leaf</tissue>
    </source>
</reference>
<evidence type="ECO:0000256" key="1">
    <source>
        <dbReference type="ARBA" id="ARBA00001946"/>
    </source>
</evidence>
<evidence type="ECO:0000256" key="10">
    <source>
        <dbReference type="ARBA" id="ARBA00023158"/>
    </source>
</evidence>
<evidence type="ECO:0000256" key="5">
    <source>
        <dbReference type="ARBA" id="ARBA00022679"/>
    </source>
</evidence>
<evidence type="ECO:0000313" key="17">
    <source>
        <dbReference type="RefSeq" id="XP_019086697.1"/>
    </source>
</evidence>
<dbReference type="EC" id="2.1.1.386" evidence="11"/>
<feature type="compositionally biased region" description="Acidic residues" evidence="14">
    <location>
        <begin position="506"/>
        <end position="515"/>
    </location>
</feature>
<keyword evidence="5" id="KW-0808">Transferase</keyword>
<evidence type="ECO:0000256" key="11">
    <source>
        <dbReference type="ARBA" id="ARBA00035025"/>
    </source>
</evidence>
<reference evidence="16" key="1">
    <citation type="journal article" date="2014" name="Nat. Commun.">
        <title>The emerging biofuel crop Camelina sativa retains a highly undifferentiated hexaploid genome structure.</title>
        <authorList>
            <person name="Kagale S."/>
            <person name="Koh C."/>
            <person name="Nixon J."/>
            <person name="Bollina V."/>
            <person name="Clarke W.E."/>
            <person name="Tuteja R."/>
            <person name="Spillane C."/>
            <person name="Robinson S.J."/>
            <person name="Links M.G."/>
            <person name="Clarke C."/>
            <person name="Higgins E.E."/>
            <person name="Huebert T."/>
            <person name="Sharpe A.G."/>
            <person name="Parkin I.A."/>
        </authorList>
    </citation>
    <scope>NUCLEOTIDE SEQUENCE [LARGE SCALE GENOMIC DNA]</scope>
    <source>
        <strain evidence="16">cv. DH55</strain>
    </source>
</reference>
<evidence type="ECO:0000256" key="13">
    <source>
        <dbReference type="PROSITE-ProRule" id="PRU00332"/>
    </source>
</evidence>
<dbReference type="GeneID" id="104718246"/>
<feature type="region of interest" description="Disordered" evidence="14">
    <location>
        <begin position="285"/>
        <end position="307"/>
    </location>
</feature>
<feature type="domain" description="HTH La-type RNA-binding" evidence="15">
    <location>
        <begin position="93"/>
        <end position="204"/>
    </location>
</feature>
<dbReference type="InterPro" id="IPR026610">
    <property type="entry name" value="Hen1"/>
</dbReference>
<comment type="similarity">
    <text evidence="2">Belongs to the methyltransferase superfamily. HEN1 family.</text>
</comment>
<feature type="compositionally biased region" description="Acidic residues" evidence="14">
    <location>
        <begin position="574"/>
        <end position="600"/>
    </location>
</feature>
<sequence>MAGGGKRTPTPKSIIHQKFGAKASYRVEEVYDSSQSGCPGLAIPQKGPCLYRCHLELPDFSVVSNVFKKKKDSEQSAAELALEKLGIRPQNDDLTVDEAWDEIVGRIKYIFSDEFISAEHPLGAHLRAVLRRDGDCCGSVPVSVIATFDAKINSRCKIINPSVESDPSLVISYVIEAAAKLSDYIVASPDVSSLRRKNPYPSEIVEALATHVSDSLLSREVATVFIPCLGEEVVELETLYISSDRHYLDSIADRLGLKNGSQVMMSRTFGKASCGSECRLYSTIPNKSSDKSSEASGSSNEDSSHIEKTRNARASYICGQDIYGDAILASVGYRWKSNDLDCDDVTVKSFYRICCGMTPNGIYKISRQAVIAAQLPSSFTTKSNWRGPLPREILCMFCHQHRLAEPVFSSSNAPVESLSDIFRSHKKLKVSGVDDADNDNLSREKEDTPGSGMRFRCEVKIFTKSQDLVLECSPRKFYEKENDAIQNASLKALLWFSKFFDELDVEQPSDTDDDQDIKSSTPNVFVAPPISHNGHSSESKPIDVPSAEKRVQSITNGSVVSICYSLSLAVDPEYSSDGESPSDDESPRDDIESNEDMEAEVDAEYSVNCEPSIELIESNEEIEFEVGTGSMNPHIESAVTQMTVGEYASFSTTPPDAAEALILAAASDTVTVRSLLSERPTLNYSILLLGVKGPSEERMEAAFFKPPLSKQRVEYALKHIRESSASTLVDFGCGSGSLLDSLLDYPTSLQTIIGVDISPKGLARAAKMLHIKLNKEACNVKSATLYDGSILEFDSRLYDVDIGTCLEVIEHMEEDQACQFGEKVLSLFRPKLLIVSTPNFEFNTILQRSTPETQEEDKTESQLPKFRNHDHKFEWTREQFNNWASKLAKVHNYSVEFSGVGGSGEVEPGFASQIAVFRREASSIENVAEGSMPPYKVIWEWKKEDGDKKD</sequence>
<feature type="region of interest" description="Disordered" evidence="14">
    <location>
        <begin position="506"/>
        <end position="549"/>
    </location>
</feature>
<keyword evidence="16" id="KW-1185">Reference proteome</keyword>
<evidence type="ECO:0000256" key="7">
    <source>
        <dbReference type="ARBA" id="ARBA00022723"/>
    </source>
</evidence>
<dbReference type="Gene3D" id="3.10.50.40">
    <property type="match status" value="1"/>
</dbReference>
<dbReference type="Pfam" id="PF21224">
    <property type="entry name" value="Hen1_LCD"/>
    <property type="match status" value="1"/>
</dbReference>
<dbReference type="Pfam" id="PF18441">
    <property type="entry name" value="Hen1_Lam_C"/>
    <property type="match status" value="1"/>
</dbReference>
<organism evidence="16 17">
    <name type="scientific">Camelina sativa</name>
    <name type="common">False flax</name>
    <name type="synonym">Myagrum sativum</name>
    <dbReference type="NCBI Taxonomy" id="90675"/>
    <lineage>
        <taxon>Eukaryota</taxon>
        <taxon>Viridiplantae</taxon>
        <taxon>Streptophyta</taxon>
        <taxon>Embryophyta</taxon>
        <taxon>Tracheophyta</taxon>
        <taxon>Spermatophyta</taxon>
        <taxon>Magnoliopsida</taxon>
        <taxon>eudicotyledons</taxon>
        <taxon>Gunneridae</taxon>
        <taxon>Pentapetalae</taxon>
        <taxon>rosids</taxon>
        <taxon>malvids</taxon>
        <taxon>Brassicales</taxon>
        <taxon>Brassicaceae</taxon>
        <taxon>Camelineae</taxon>
        <taxon>Camelina</taxon>
    </lineage>
</organism>
<dbReference type="Proteomes" id="UP000694864">
    <property type="component" value="Chromosome 10"/>
</dbReference>
<dbReference type="RefSeq" id="XP_019086697.1">
    <property type="nucleotide sequence ID" value="XM_019231152.1"/>
</dbReference>
<dbReference type="PANTHER" id="PTHR21404:SF3">
    <property type="entry name" value="SMALL RNA 2'-O-METHYLTRANSFERASE"/>
    <property type="match status" value="1"/>
</dbReference>
<dbReference type="SUPFAM" id="SSF53335">
    <property type="entry name" value="S-adenosyl-L-methionine-dependent methyltransferases"/>
    <property type="match status" value="1"/>
</dbReference>
<dbReference type="Pfam" id="PF17842">
    <property type="entry name" value="dsRBD2"/>
    <property type="match status" value="1"/>
</dbReference>
<evidence type="ECO:0000256" key="12">
    <source>
        <dbReference type="ARBA" id="ARBA00048418"/>
    </source>
</evidence>
<comment type="cofactor">
    <cofactor evidence="1">
        <name>Mg(2+)</name>
        <dbReference type="ChEBI" id="CHEBI:18420"/>
    </cofactor>
</comment>
<dbReference type="PROSITE" id="PS50961">
    <property type="entry name" value="HTH_LA"/>
    <property type="match status" value="1"/>
</dbReference>
<evidence type="ECO:0000259" key="15">
    <source>
        <dbReference type="PROSITE" id="PS50961"/>
    </source>
</evidence>
<keyword evidence="8" id="KW-0460">Magnesium</keyword>
<keyword evidence="9 13" id="KW-0694">RNA-binding</keyword>
<keyword evidence="7" id="KW-0479">Metal-binding</keyword>
<keyword evidence="4" id="KW-0489">Methyltransferase</keyword>